<proteinExistence type="predicted"/>
<comment type="caution">
    <text evidence="1">The sequence shown here is derived from an EMBL/GenBank/DDBJ whole genome shotgun (WGS) entry which is preliminary data.</text>
</comment>
<dbReference type="Proteomes" id="UP001596060">
    <property type="component" value="Unassembled WGS sequence"/>
</dbReference>
<reference evidence="2" key="1">
    <citation type="journal article" date="2019" name="Int. J. Syst. Evol. Microbiol.">
        <title>The Global Catalogue of Microorganisms (GCM) 10K type strain sequencing project: providing services to taxonomists for standard genome sequencing and annotation.</title>
        <authorList>
            <consortium name="The Broad Institute Genomics Platform"/>
            <consortium name="The Broad Institute Genome Sequencing Center for Infectious Disease"/>
            <person name="Wu L."/>
            <person name="Ma J."/>
        </authorList>
    </citation>
    <scope>NUCLEOTIDE SEQUENCE [LARGE SCALE GENOMIC DNA]</scope>
    <source>
        <strain evidence="2">CCUG 43117</strain>
    </source>
</reference>
<dbReference type="RefSeq" id="WP_377817776.1">
    <property type="nucleotide sequence ID" value="NZ_JBHSLU010000083.1"/>
</dbReference>
<name>A0ABW0P971_9HYPH</name>
<evidence type="ECO:0008006" key="3">
    <source>
        <dbReference type="Google" id="ProtNLM"/>
    </source>
</evidence>
<gene>
    <name evidence="1" type="ORF">ACFPN9_24215</name>
</gene>
<protein>
    <recommendedName>
        <fullName evidence="3">MerR family transcriptional regulator</fullName>
    </recommendedName>
</protein>
<sequence>MSRRKWPETVDIYRLSEILGISTRALRDYRARGVLVPAAEKGQFQFLPSVHAYAAHLRQVAERDGGKGDALTKVRIESETVKRQIAEISLSKMQAQFLTQDEAAAEWKRMASILREGMMRFPGKAAAALPRLTPHDIGMLRLLAGEVLTMCSEEAEGIVGADPAAFLPETAGATT</sequence>
<evidence type="ECO:0000313" key="1">
    <source>
        <dbReference type="EMBL" id="MFC5508354.1"/>
    </source>
</evidence>
<accession>A0ABW0P971</accession>
<organism evidence="1 2">
    <name type="scientific">Bosea massiliensis</name>
    <dbReference type="NCBI Taxonomy" id="151419"/>
    <lineage>
        <taxon>Bacteria</taxon>
        <taxon>Pseudomonadati</taxon>
        <taxon>Pseudomonadota</taxon>
        <taxon>Alphaproteobacteria</taxon>
        <taxon>Hyphomicrobiales</taxon>
        <taxon>Boseaceae</taxon>
        <taxon>Bosea</taxon>
    </lineage>
</organism>
<dbReference type="EMBL" id="JBHSLU010000083">
    <property type="protein sequence ID" value="MFC5508354.1"/>
    <property type="molecule type" value="Genomic_DNA"/>
</dbReference>
<evidence type="ECO:0000313" key="2">
    <source>
        <dbReference type="Proteomes" id="UP001596060"/>
    </source>
</evidence>
<keyword evidence="2" id="KW-1185">Reference proteome</keyword>